<organism evidence="2 3">
    <name type="scientific">Microbacterium yannicii</name>
    <dbReference type="NCBI Taxonomy" id="671622"/>
    <lineage>
        <taxon>Bacteria</taxon>
        <taxon>Bacillati</taxon>
        <taxon>Actinomycetota</taxon>
        <taxon>Actinomycetes</taxon>
        <taxon>Micrococcales</taxon>
        <taxon>Microbacteriaceae</taxon>
        <taxon>Microbacterium</taxon>
    </lineage>
</organism>
<protein>
    <submittedName>
        <fullName evidence="2">Uncharacterized protein</fullName>
    </submittedName>
</protein>
<comment type="caution">
    <text evidence="2">The sequence shown here is derived from an EMBL/GenBank/DDBJ whole genome shotgun (WGS) entry which is preliminary data.</text>
</comment>
<evidence type="ECO:0000313" key="3">
    <source>
        <dbReference type="Proteomes" id="UP001501407"/>
    </source>
</evidence>
<evidence type="ECO:0000313" key="2">
    <source>
        <dbReference type="EMBL" id="GAA5091533.1"/>
    </source>
</evidence>
<evidence type="ECO:0000256" key="1">
    <source>
        <dbReference type="SAM" id="MobiDB-lite"/>
    </source>
</evidence>
<feature type="region of interest" description="Disordered" evidence="1">
    <location>
        <begin position="1"/>
        <end position="59"/>
    </location>
</feature>
<keyword evidence="3" id="KW-1185">Reference proteome</keyword>
<proteinExistence type="predicted"/>
<gene>
    <name evidence="2" type="ORF">GCM10025760_18960</name>
</gene>
<feature type="compositionally biased region" description="Basic and acidic residues" evidence="1">
    <location>
        <begin position="11"/>
        <end position="38"/>
    </location>
</feature>
<reference evidence="3" key="1">
    <citation type="journal article" date="2019" name="Int. J. Syst. Evol. Microbiol.">
        <title>The Global Catalogue of Microorganisms (GCM) 10K type strain sequencing project: providing services to taxonomists for standard genome sequencing and annotation.</title>
        <authorList>
            <consortium name="The Broad Institute Genomics Platform"/>
            <consortium name="The Broad Institute Genome Sequencing Center for Infectious Disease"/>
            <person name="Wu L."/>
            <person name="Ma J."/>
        </authorList>
    </citation>
    <scope>NUCLEOTIDE SEQUENCE [LARGE SCALE GENOMIC DNA]</scope>
    <source>
        <strain evidence="3">JCM 18959</strain>
    </source>
</reference>
<feature type="compositionally biased region" description="Basic and acidic residues" evidence="1">
    <location>
        <begin position="45"/>
        <end position="56"/>
    </location>
</feature>
<sequence length="85" mass="9776">MPPEVCGERFVPAERHREAQHHEGDGRDHAHDEDDGPMRFRMRKRLDGRGRVEPRRPGTFVFTHPPIVGARRDFAVALARARLSV</sequence>
<dbReference type="Proteomes" id="UP001501407">
    <property type="component" value="Unassembled WGS sequence"/>
</dbReference>
<dbReference type="EMBL" id="BAABKZ010000001">
    <property type="protein sequence ID" value="GAA5091533.1"/>
    <property type="molecule type" value="Genomic_DNA"/>
</dbReference>
<name>A0ABP9M5W3_9MICO</name>
<accession>A0ABP9M5W3</accession>